<evidence type="ECO:0000313" key="3">
    <source>
        <dbReference type="EMBL" id="SVE02108.1"/>
    </source>
</evidence>
<feature type="domain" description="Phosphohydrolase-associated" evidence="2">
    <location>
        <begin position="145"/>
        <end position="229"/>
    </location>
</feature>
<gene>
    <name evidence="3" type="ORF">METZ01_LOCUS454962</name>
</gene>
<organism evidence="3">
    <name type="scientific">marine metagenome</name>
    <dbReference type="NCBI Taxonomy" id="408172"/>
    <lineage>
        <taxon>unclassified sequences</taxon>
        <taxon>metagenomes</taxon>
        <taxon>ecological metagenomes</taxon>
    </lineage>
</organism>
<reference evidence="3" key="1">
    <citation type="submission" date="2018-05" db="EMBL/GenBank/DDBJ databases">
        <authorList>
            <person name="Lanie J.A."/>
            <person name="Ng W.-L."/>
            <person name="Kazmierczak K.M."/>
            <person name="Andrzejewski T.M."/>
            <person name="Davidsen T.M."/>
            <person name="Wayne K.J."/>
            <person name="Tettelin H."/>
            <person name="Glass J.I."/>
            <person name="Rusch D."/>
            <person name="Podicherti R."/>
            <person name="Tsui H.-C.T."/>
            <person name="Winkler M.E."/>
        </authorList>
    </citation>
    <scope>NUCLEOTIDE SEQUENCE</scope>
</reference>
<dbReference type="Gene3D" id="1.10.3210.10">
    <property type="entry name" value="Hypothetical protein af1432"/>
    <property type="match status" value="1"/>
</dbReference>
<proteinExistence type="predicted"/>
<sequence length="231" mass="27176">NLTIETLEGLIKHNGPVNNLTPYKKILKKDLFCKKIVFNSFPSLETQVASISDDIAYNNHDLEDGLRADLFTIKKITSIPYISKLINKHAKNIKNFRREIIISQIVRDLINLMVIDVINTTNKNLKKSNPQSVNDIYKQDRLIVDFSDKMKMIDRQIKDFLRFNMYSHKKVIINTNRGKKIIKDLFKYLLNNHKKYISDELFKYEKKERVIADFIAGMTDRYAINLHKKIK</sequence>
<keyword evidence="1" id="KW-0378">Hydrolase</keyword>
<name>A0A383A531_9ZZZZ</name>
<dbReference type="GO" id="GO:0016787">
    <property type="term" value="F:hydrolase activity"/>
    <property type="evidence" value="ECO:0007669"/>
    <property type="project" value="UniProtKB-KW"/>
</dbReference>
<dbReference type="SUPFAM" id="SSF109604">
    <property type="entry name" value="HD-domain/PDEase-like"/>
    <property type="match status" value="1"/>
</dbReference>
<evidence type="ECO:0000256" key="1">
    <source>
        <dbReference type="ARBA" id="ARBA00022801"/>
    </source>
</evidence>
<accession>A0A383A531</accession>
<dbReference type="InterPro" id="IPR026875">
    <property type="entry name" value="PHydrolase_assoc_dom"/>
</dbReference>
<feature type="non-terminal residue" evidence="3">
    <location>
        <position position="1"/>
    </location>
</feature>
<dbReference type="Pfam" id="PF13286">
    <property type="entry name" value="HD_assoc"/>
    <property type="match status" value="1"/>
</dbReference>
<dbReference type="EMBL" id="UINC01188740">
    <property type="protein sequence ID" value="SVE02108.1"/>
    <property type="molecule type" value="Genomic_DNA"/>
</dbReference>
<dbReference type="AlphaFoldDB" id="A0A383A531"/>
<evidence type="ECO:0000259" key="2">
    <source>
        <dbReference type="Pfam" id="PF13286"/>
    </source>
</evidence>
<protein>
    <recommendedName>
        <fullName evidence="2">Phosphohydrolase-associated domain-containing protein</fullName>
    </recommendedName>
</protein>